<dbReference type="Gene3D" id="3.40.50.720">
    <property type="entry name" value="NAD(P)-binding Rossmann-like Domain"/>
    <property type="match status" value="1"/>
</dbReference>
<dbReference type="InterPro" id="IPR051606">
    <property type="entry name" value="Polyketide_Oxido-like"/>
</dbReference>
<reference evidence="2 3" key="1">
    <citation type="journal article" date="2018" name="Genet. Mol. Biol.">
        <title>The genome sequence of Dyella jiangningensis FCAV SCS01 from a lignocellulose-decomposing microbial consortium metagenome reveals potential for biotechnological applications.</title>
        <authorList>
            <person name="Desiderato J.G."/>
            <person name="Alvarenga D.O."/>
            <person name="Constancio M.T.L."/>
            <person name="Alves L.M.C."/>
            <person name="Varani A.M."/>
        </authorList>
    </citation>
    <scope>NUCLEOTIDE SEQUENCE [LARGE SCALE GENOMIC DNA]</scope>
    <source>
        <strain evidence="2 3">FCAV SCS01</strain>
    </source>
</reference>
<dbReference type="InterPro" id="IPR016040">
    <property type="entry name" value="NAD(P)-bd_dom"/>
</dbReference>
<protein>
    <submittedName>
        <fullName evidence="2">NAD-dependent dehydratase</fullName>
    </submittedName>
</protein>
<feature type="domain" description="NAD(P)-binding" evidence="1">
    <location>
        <begin position="7"/>
        <end position="197"/>
    </location>
</feature>
<dbReference type="RefSeq" id="WP_111981715.1">
    <property type="nucleotide sequence ID" value="NZ_NFZS01000001.1"/>
</dbReference>
<name>A0A328P8D9_9GAMM</name>
<comment type="caution">
    <text evidence="2">The sequence shown here is derived from an EMBL/GenBank/DDBJ whole genome shotgun (WGS) entry which is preliminary data.</text>
</comment>
<dbReference type="InterPro" id="IPR036291">
    <property type="entry name" value="NAD(P)-bd_dom_sf"/>
</dbReference>
<dbReference type="CDD" id="cd05244">
    <property type="entry name" value="BVR-B_like_SDR_a"/>
    <property type="match status" value="1"/>
</dbReference>
<sequence length="213" mass="22482">MKIALFGATGHIGHAILDEALARGYDVTAIVRDPSRLSTRNPRLSVVTGDVGKPETWLDAVRGADAAVASLSARRDGDNDVIPVNAAVLLDNLPAAGVKRFAWVGGAGSLETAPGVLVMDDPHFPDAWKPEAAGQGKALDVFRASRSPIDWTFISPAALIEDGPRTGTYRVGGDQLLVDANGKSQISVADYAVALLDRIEKGDASRRRITVAY</sequence>
<keyword evidence="3" id="KW-1185">Reference proteome</keyword>
<evidence type="ECO:0000259" key="1">
    <source>
        <dbReference type="Pfam" id="PF13460"/>
    </source>
</evidence>
<dbReference type="EMBL" id="NFZS01000001">
    <property type="protein sequence ID" value="RAO77603.1"/>
    <property type="molecule type" value="Genomic_DNA"/>
</dbReference>
<dbReference type="AlphaFoldDB" id="A0A328P8D9"/>
<dbReference type="Pfam" id="PF13460">
    <property type="entry name" value="NAD_binding_10"/>
    <property type="match status" value="1"/>
</dbReference>
<dbReference type="PANTHER" id="PTHR43355">
    <property type="entry name" value="FLAVIN REDUCTASE (NADPH)"/>
    <property type="match status" value="1"/>
</dbReference>
<dbReference type="Proteomes" id="UP000248926">
    <property type="component" value="Unassembled WGS sequence"/>
</dbReference>
<dbReference type="OrthoDB" id="7352421at2"/>
<evidence type="ECO:0000313" key="2">
    <source>
        <dbReference type="EMBL" id="RAO77603.1"/>
    </source>
</evidence>
<gene>
    <name evidence="2" type="ORF">CA260_06975</name>
</gene>
<evidence type="ECO:0000313" key="3">
    <source>
        <dbReference type="Proteomes" id="UP000248926"/>
    </source>
</evidence>
<organism evidence="2 3">
    <name type="scientific">Dyella jiangningensis</name>
    <dbReference type="NCBI Taxonomy" id="1379159"/>
    <lineage>
        <taxon>Bacteria</taxon>
        <taxon>Pseudomonadati</taxon>
        <taxon>Pseudomonadota</taxon>
        <taxon>Gammaproteobacteria</taxon>
        <taxon>Lysobacterales</taxon>
        <taxon>Rhodanobacteraceae</taxon>
        <taxon>Dyella</taxon>
    </lineage>
</organism>
<dbReference type="SUPFAM" id="SSF51735">
    <property type="entry name" value="NAD(P)-binding Rossmann-fold domains"/>
    <property type="match status" value="1"/>
</dbReference>
<dbReference type="PANTHER" id="PTHR43355:SF2">
    <property type="entry name" value="FLAVIN REDUCTASE (NADPH)"/>
    <property type="match status" value="1"/>
</dbReference>
<dbReference type="GO" id="GO:0016646">
    <property type="term" value="F:oxidoreductase activity, acting on the CH-NH group of donors, NAD or NADP as acceptor"/>
    <property type="evidence" value="ECO:0007669"/>
    <property type="project" value="TreeGrafter"/>
</dbReference>
<proteinExistence type="predicted"/>
<accession>A0A328P8D9</accession>